<organism evidence="2 3">
    <name type="scientific">Linnemannia elongata AG-77</name>
    <dbReference type="NCBI Taxonomy" id="1314771"/>
    <lineage>
        <taxon>Eukaryota</taxon>
        <taxon>Fungi</taxon>
        <taxon>Fungi incertae sedis</taxon>
        <taxon>Mucoromycota</taxon>
        <taxon>Mortierellomycotina</taxon>
        <taxon>Mortierellomycetes</taxon>
        <taxon>Mortierellales</taxon>
        <taxon>Mortierellaceae</taxon>
        <taxon>Linnemannia</taxon>
    </lineage>
</organism>
<evidence type="ECO:0000313" key="2">
    <source>
        <dbReference type="EMBL" id="OAQ24466.1"/>
    </source>
</evidence>
<accession>A0A197JIX5</accession>
<dbReference type="OrthoDB" id="2327265at2759"/>
<dbReference type="Proteomes" id="UP000078512">
    <property type="component" value="Unassembled WGS sequence"/>
</dbReference>
<keyword evidence="3" id="KW-1185">Reference proteome</keyword>
<sequence length="290" mass="33233">MNLIHMLIKPKYAVIAAFFFSLYLIIHLININNTIKLSQGRCSPSEDNCFIYRPEVKLAFITSYFKPKTPARAAEIDICLASLMGNPLLDQIHVLVEAKDQPLPAFASIDPRTKEFVIAARPLMGDFIQYACDHLRDHRVIFANSDIFYDLSLEYFAKLSDSVFDSHFYAMSRWRLSTGGRSIEGFEDDLAKGITYEPYPVYGSYDTFAFAPRAICADKAKLKDLVENLNFTLGVLGSENRLLYEVRRLYPELQMENVCGQVKSFHIHKDPSRPLEWMNRANTDGRSYEI</sequence>
<proteinExistence type="predicted"/>
<dbReference type="AlphaFoldDB" id="A0A197JIX5"/>
<name>A0A197JIX5_9FUNG</name>
<keyword evidence="1" id="KW-0472">Membrane</keyword>
<dbReference type="EMBL" id="KV442093">
    <property type="protein sequence ID" value="OAQ24466.1"/>
    <property type="molecule type" value="Genomic_DNA"/>
</dbReference>
<protein>
    <submittedName>
        <fullName evidence="2">Uncharacterized protein</fullName>
    </submittedName>
</protein>
<keyword evidence="1" id="KW-1133">Transmembrane helix</keyword>
<keyword evidence="1" id="KW-0812">Transmembrane</keyword>
<feature type="transmembrane region" description="Helical" evidence="1">
    <location>
        <begin position="12"/>
        <end position="29"/>
    </location>
</feature>
<evidence type="ECO:0000313" key="3">
    <source>
        <dbReference type="Proteomes" id="UP000078512"/>
    </source>
</evidence>
<gene>
    <name evidence="2" type="ORF">K457DRAFT_141866</name>
</gene>
<reference evidence="2 3" key="1">
    <citation type="submission" date="2016-05" db="EMBL/GenBank/DDBJ databases">
        <title>Genome sequencing reveals origins of a unique bacterial endosymbiosis in the earliest lineages of terrestrial Fungi.</title>
        <authorList>
            <consortium name="DOE Joint Genome Institute"/>
            <person name="Uehling J."/>
            <person name="Gryganskyi A."/>
            <person name="Hameed K."/>
            <person name="Tschaplinski T."/>
            <person name="Misztal P."/>
            <person name="Wu S."/>
            <person name="Desiro A."/>
            <person name="Vande Pol N."/>
            <person name="Du Z.-Y."/>
            <person name="Zienkiewicz A."/>
            <person name="Zienkiewicz K."/>
            <person name="Morin E."/>
            <person name="Tisserant E."/>
            <person name="Splivallo R."/>
            <person name="Hainaut M."/>
            <person name="Henrissat B."/>
            <person name="Ohm R."/>
            <person name="Kuo A."/>
            <person name="Yan J."/>
            <person name="Lipzen A."/>
            <person name="Nolan M."/>
            <person name="Labutti K."/>
            <person name="Barry K."/>
            <person name="Goldstein A."/>
            <person name="Labbe J."/>
            <person name="Schadt C."/>
            <person name="Tuskan G."/>
            <person name="Grigoriev I."/>
            <person name="Martin F."/>
            <person name="Vilgalys R."/>
            <person name="Bonito G."/>
        </authorList>
    </citation>
    <scope>NUCLEOTIDE SEQUENCE [LARGE SCALE GENOMIC DNA]</scope>
    <source>
        <strain evidence="2 3">AG-77</strain>
    </source>
</reference>
<evidence type="ECO:0000256" key="1">
    <source>
        <dbReference type="SAM" id="Phobius"/>
    </source>
</evidence>